<dbReference type="Proteomes" id="UP000275199">
    <property type="component" value="Unassembled WGS sequence"/>
</dbReference>
<keyword evidence="1" id="KW-0175">Coiled coil</keyword>
<feature type="coiled-coil region" evidence="1">
    <location>
        <begin position="180"/>
        <end position="207"/>
    </location>
</feature>
<sequence length="414" mass="47152">MLAGGESLDEKTGEVPDDFAKLRRKVLDALGDIEPAGKPRSDHEPKALMLSSTTRGSKRLPSYYLVYFMFVDFLQFPRMGAWTKSAWTVPIRYQDRLYAIEHQKMGLRICAPNRDPGARMSGRPNEQQEEDSDLIANKIRKAVNLAGPYFDWRAKQEAKGNRLNVLNHSKWLFERYQFFKDKFIEQKAEAERRSAELRQEKDSSDLQSLLRALNSGVLELASETDWIGQAAVDAFFSWSEHAFIHVAILRGRIENGYQVAELAAANWKEKFRAALDLDDPCFKGHYDKLLLLRVQMRNFMAHGAFGKRGEAFSFHSDAGAIPVLLAESGTNRYSFSGAPAFDEVEAIRNIDSFLYDFWSSELSPVRSHLFSTVPSILTFVADSTYSKAMRSDEAMSEFVEYLENQMDAAANMEW</sequence>
<comment type="caution">
    <text evidence="2">The sequence shown here is derived from an EMBL/GenBank/DDBJ whole genome shotgun (WGS) entry which is preliminary data.</text>
</comment>
<evidence type="ECO:0000256" key="1">
    <source>
        <dbReference type="SAM" id="Coils"/>
    </source>
</evidence>
<accession>A0ABX9XCU3</accession>
<dbReference type="EMBL" id="RKKU01000040">
    <property type="protein sequence ID" value="ROZ80628.1"/>
    <property type="molecule type" value="Genomic_DNA"/>
</dbReference>
<reference evidence="2 3" key="1">
    <citation type="submission" date="2018-11" db="EMBL/GenBank/DDBJ databases">
        <authorList>
            <person name="Jang G.I."/>
            <person name="Hwang C.Y."/>
        </authorList>
    </citation>
    <scope>NUCLEOTIDE SEQUENCE [LARGE SCALE GENOMIC DNA]</scope>
    <source>
        <strain evidence="2 3">SSM26</strain>
    </source>
</reference>
<gene>
    <name evidence="2" type="ORF">EF096_19110</name>
</gene>
<organism evidence="2 3">
    <name type="scientific">Pseudomonas neustonica</name>
    <dbReference type="NCBI Taxonomy" id="2487346"/>
    <lineage>
        <taxon>Bacteria</taxon>
        <taxon>Pseudomonadati</taxon>
        <taxon>Pseudomonadota</taxon>
        <taxon>Gammaproteobacteria</taxon>
        <taxon>Pseudomonadales</taxon>
        <taxon>Pseudomonadaceae</taxon>
        <taxon>Pseudomonas</taxon>
    </lineage>
</organism>
<proteinExistence type="predicted"/>
<keyword evidence="3" id="KW-1185">Reference proteome</keyword>
<evidence type="ECO:0000313" key="2">
    <source>
        <dbReference type="EMBL" id="ROZ80628.1"/>
    </source>
</evidence>
<name>A0ABX9XCU3_9PSED</name>
<evidence type="ECO:0000313" key="3">
    <source>
        <dbReference type="Proteomes" id="UP000275199"/>
    </source>
</evidence>
<protein>
    <submittedName>
        <fullName evidence="2">Uncharacterized protein</fullName>
    </submittedName>
</protein>